<organism evidence="2 3">
    <name type="scientific">Aphanomyces euteiches</name>
    <dbReference type="NCBI Taxonomy" id="100861"/>
    <lineage>
        <taxon>Eukaryota</taxon>
        <taxon>Sar</taxon>
        <taxon>Stramenopiles</taxon>
        <taxon>Oomycota</taxon>
        <taxon>Saprolegniomycetes</taxon>
        <taxon>Saprolegniales</taxon>
        <taxon>Verrucalvaceae</taxon>
        <taxon>Aphanomyces</taxon>
    </lineage>
</organism>
<feature type="compositionally biased region" description="Basic and acidic residues" evidence="1">
    <location>
        <begin position="45"/>
        <end position="56"/>
    </location>
</feature>
<keyword evidence="3" id="KW-1185">Reference proteome</keyword>
<gene>
    <name evidence="2" type="ORF">Ae201684_018843</name>
</gene>
<proteinExistence type="predicted"/>
<feature type="compositionally biased region" description="Basic and acidic residues" evidence="1">
    <location>
        <begin position="25"/>
        <end position="34"/>
    </location>
</feature>
<evidence type="ECO:0000256" key="1">
    <source>
        <dbReference type="SAM" id="MobiDB-lite"/>
    </source>
</evidence>
<dbReference type="Proteomes" id="UP000481153">
    <property type="component" value="Unassembled WGS sequence"/>
</dbReference>
<protein>
    <submittedName>
        <fullName evidence="2">Uncharacterized protein</fullName>
    </submittedName>
</protein>
<evidence type="ECO:0000313" key="3">
    <source>
        <dbReference type="Proteomes" id="UP000481153"/>
    </source>
</evidence>
<sequence length="424" mass="47341">MRMSYAREALCSMLELLTMTRITPRDRGKARQQRDGCILTNRSIPPRERQRKERQEAASLASGVDELDPRSNGQGDSRGTLVSISSRRSSYGKVPTSFGDEVICQLEESVDVNRFDSSAPRRLSAVGTILWPCPPRRPHTALLVATSITRHAWNDGTDATIALASLAFQSAAMVVEADRGAVWSWCCVCLGRLRRGHLLPTGLFKTVRGDHSSTHDPESVPSRRRQFTLGSILDNQRRCVGQSCTHHDSNHDKDTKQRHACNFTSETPCQAICLRCKSSTFRSPSSCRRRRVVSQHCHRRHPDKSSSVCALAKGGRVLFLVGTLGASTGTRLSRRLRGFGCILCRSSVSYSHVQHFLPRFPYQVLLQCRLDKSSGVDTDCNLFGEKTRHCGRCFWFMAMLFAALCEVGASNRHDTVPLMEANFK</sequence>
<name>A0A6G0W5V9_9STRA</name>
<feature type="region of interest" description="Disordered" evidence="1">
    <location>
        <begin position="25"/>
        <end position="85"/>
    </location>
</feature>
<dbReference type="AlphaFoldDB" id="A0A6G0W5V9"/>
<evidence type="ECO:0000313" key="2">
    <source>
        <dbReference type="EMBL" id="KAF0721856.1"/>
    </source>
</evidence>
<feature type="compositionally biased region" description="Polar residues" evidence="1">
    <location>
        <begin position="71"/>
        <end position="85"/>
    </location>
</feature>
<comment type="caution">
    <text evidence="2">The sequence shown here is derived from an EMBL/GenBank/DDBJ whole genome shotgun (WGS) entry which is preliminary data.</text>
</comment>
<reference evidence="2 3" key="1">
    <citation type="submission" date="2019-07" db="EMBL/GenBank/DDBJ databases">
        <title>Genomics analysis of Aphanomyces spp. identifies a new class of oomycete effector associated with host adaptation.</title>
        <authorList>
            <person name="Gaulin E."/>
        </authorList>
    </citation>
    <scope>NUCLEOTIDE SEQUENCE [LARGE SCALE GENOMIC DNA]</scope>
    <source>
        <strain evidence="2 3">ATCC 201684</strain>
    </source>
</reference>
<dbReference type="EMBL" id="VJMJ01000361">
    <property type="protein sequence ID" value="KAF0721856.1"/>
    <property type="molecule type" value="Genomic_DNA"/>
</dbReference>
<accession>A0A6G0W5V9</accession>